<evidence type="ECO:0000313" key="1">
    <source>
        <dbReference type="EMBL" id="CAA9439606.1"/>
    </source>
</evidence>
<proteinExistence type="predicted"/>
<reference evidence="1" key="1">
    <citation type="submission" date="2020-02" db="EMBL/GenBank/DDBJ databases">
        <authorList>
            <person name="Meier V. D."/>
        </authorList>
    </citation>
    <scope>NUCLEOTIDE SEQUENCE</scope>
    <source>
        <strain evidence="1">AVDCRST_MAG37</strain>
    </source>
</reference>
<name>A0A6J4QC26_9ACTN</name>
<gene>
    <name evidence="1" type="ORF">AVDCRST_MAG37-1227</name>
</gene>
<organism evidence="1">
    <name type="scientific">uncultured Rubrobacteraceae bacterium</name>
    <dbReference type="NCBI Taxonomy" id="349277"/>
    <lineage>
        <taxon>Bacteria</taxon>
        <taxon>Bacillati</taxon>
        <taxon>Actinomycetota</taxon>
        <taxon>Rubrobacteria</taxon>
        <taxon>Rubrobacterales</taxon>
        <taxon>Rubrobacteraceae</taxon>
        <taxon>environmental samples</taxon>
    </lineage>
</organism>
<protein>
    <submittedName>
        <fullName evidence="1">Uncharacterized protein</fullName>
    </submittedName>
</protein>
<sequence length="163" mass="18606">MLPDMLGLDVGLVGVGVNVLFVEEKDVWIPWGAMWLVEKNPRLSPRKRCEFSDRFRNLIRLALFRGPLRANYVRHPCPFSRPEACNVLGLLKHRRYQNTVFHQPARATFAQIRQPIATLVSASRRRTLVGNLLVQSNPPPLVSSALLLTNRLNPKLVNRLHLT</sequence>
<accession>A0A6J4QC26</accession>
<dbReference type="EMBL" id="CADCVD010000051">
    <property type="protein sequence ID" value="CAA9439606.1"/>
    <property type="molecule type" value="Genomic_DNA"/>
</dbReference>
<dbReference type="AlphaFoldDB" id="A0A6J4QC26"/>